<proteinExistence type="predicted"/>
<name>A0A062XPM4_9BACT</name>
<dbReference type="EMBL" id="DSMR01000460">
    <property type="protein sequence ID" value="HET47765.1"/>
    <property type="molecule type" value="Genomic_DNA"/>
</dbReference>
<evidence type="ECO:0000313" key="1">
    <source>
        <dbReference type="EMBL" id="HET47765.1"/>
    </source>
</evidence>
<comment type="caution">
    <text evidence="2">The sequence shown here is derived from an EMBL/GenBank/DDBJ whole genome shotgun (WGS) entry which is preliminary data.</text>
</comment>
<dbReference type="RefSeq" id="WP_053334783.1">
    <property type="nucleotide sequence ID" value="NZ_JMFG01000006.1"/>
</dbReference>
<dbReference type="EMBL" id="JMFG01000006">
    <property type="protein sequence ID" value="KDA54542.1"/>
    <property type="molecule type" value="Genomic_DNA"/>
</dbReference>
<evidence type="ECO:0000313" key="3">
    <source>
        <dbReference type="Proteomes" id="UP000027284"/>
    </source>
</evidence>
<dbReference type="PANTHER" id="PTHR36441:SF1">
    <property type="entry name" value="DUF503 DOMAIN-CONTAINING PROTEIN"/>
    <property type="match status" value="1"/>
</dbReference>
<dbReference type="AlphaFoldDB" id="A0A062XPM4"/>
<sequence>MPGELSPLFVAVAEVELHFPGARSLKDKRQDLRSLSDRLRHRLPVLVVEADFQDLHQRAGLAISALATGEAQARGTVNRALEVVHQLFPGVVLAERVSVVQLR</sequence>
<protein>
    <submittedName>
        <fullName evidence="1">DUF503 domain-containing protein</fullName>
    </submittedName>
</protein>
<reference evidence="2 3" key="1">
    <citation type="submission" date="2014-04" db="EMBL/GenBank/DDBJ databases">
        <title>The Genome Sequence of Thermoanaerobaculum aquaticum MP-01, The First Cultivated Group 23 Acidobacterium.</title>
        <authorList>
            <person name="Stamps B.W."/>
            <person name="Losey N.A."/>
            <person name="Lawson P.A."/>
            <person name="Stevenson B.S."/>
        </authorList>
    </citation>
    <scope>NUCLEOTIDE SEQUENCE [LARGE SCALE GENOMIC DNA]</scope>
    <source>
        <strain evidence="2 3">MP-01</strain>
    </source>
</reference>
<keyword evidence="3" id="KW-1185">Reference proteome</keyword>
<dbReference type="InterPro" id="IPR036746">
    <property type="entry name" value="TT1725-like_sf"/>
</dbReference>
<dbReference type="Proteomes" id="UP000027284">
    <property type="component" value="Unassembled WGS sequence"/>
</dbReference>
<dbReference type="SUPFAM" id="SSF103007">
    <property type="entry name" value="Hypothetical protein TT1725"/>
    <property type="match status" value="1"/>
</dbReference>
<dbReference type="STRING" id="1312852.EG19_10270"/>
<reference evidence="1" key="2">
    <citation type="journal article" date="2020" name="mSystems">
        <title>Genome- and Community-Level Interaction Insights into Carbon Utilization and Element Cycling Functions of Hydrothermarchaeota in Hydrothermal Sediment.</title>
        <authorList>
            <person name="Zhou Z."/>
            <person name="Liu Y."/>
            <person name="Xu W."/>
            <person name="Pan J."/>
            <person name="Luo Z.H."/>
            <person name="Li M."/>
        </authorList>
    </citation>
    <scope>NUCLEOTIDE SEQUENCE [LARGE SCALE GENOMIC DNA]</scope>
    <source>
        <strain evidence="1">SpSt-299</strain>
    </source>
</reference>
<dbReference type="PANTHER" id="PTHR36441">
    <property type="entry name" value="HYPOTHETICAL CYTOSOLIC PROTEIN"/>
    <property type="match status" value="1"/>
</dbReference>
<gene>
    <name evidence="2" type="ORF">EG19_10270</name>
    <name evidence="1" type="ORF">ENQ31_06335</name>
</gene>
<dbReference type="Gene3D" id="3.30.70.1120">
    <property type="entry name" value="TT1725-like"/>
    <property type="match status" value="1"/>
</dbReference>
<evidence type="ECO:0000313" key="2">
    <source>
        <dbReference type="EMBL" id="KDA54542.1"/>
    </source>
</evidence>
<accession>A0A062XPM4</accession>
<organism evidence="2 3">
    <name type="scientific">Thermoanaerobaculum aquaticum</name>
    <dbReference type="NCBI Taxonomy" id="1312852"/>
    <lineage>
        <taxon>Bacteria</taxon>
        <taxon>Pseudomonadati</taxon>
        <taxon>Acidobacteriota</taxon>
        <taxon>Thermoanaerobaculia</taxon>
        <taxon>Thermoanaerobaculales</taxon>
        <taxon>Thermoanaerobaculaceae</taxon>
        <taxon>Thermoanaerobaculum</taxon>
    </lineage>
</organism>
<dbReference type="InterPro" id="IPR007546">
    <property type="entry name" value="DUF503"/>
</dbReference>
<dbReference type="OrthoDB" id="9809023at2"/>
<dbReference type="Pfam" id="PF04456">
    <property type="entry name" value="DUF503"/>
    <property type="match status" value="1"/>
</dbReference>